<keyword evidence="2" id="KW-1185">Reference proteome</keyword>
<comment type="caution">
    <text evidence="1">The sequence shown here is derived from an EMBL/GenBank/DDBJ whole genome shotgun (WGS) entry which is preliminary data.</text>
</comment>
<proteinExistence type="predicted"/>
<name>A0ABU1VBS0_9BURK</name>
<protein>
    <submittedName>
        <fullName evidence="1">Uncharacterized protein</fullName>
    </submittedName>
</protein>
<dbReference type="RefSeq" id="WP_204733633.1">
    <property type="nucleotide sequence ID" value="NZ_JAVDWE010000006.1"/>
</dbReference>
<organism evidence="1 2">
    <name type="scientific">Hydrogenophaga laconesensis</name>
    <dbReference type="NCBI Taxonomy" id="1805971"/>
    <lineage>
        <taxon>Bacteria</taxon>
        <taxon>Pseudomonadati</taxon>
        <taxon>Pseudomonadota</taxon>
        <taxon>Betaproteobacteria</taxon>
        <taxon>Burkholderiales</taxon>
        <taxon>Comamonadaceae</taxon>
        <taxon>Hydrogenophaga</taxon>
    </lineage>
</organism>
<gene>
    <name evidence="1" type="ORF">J2X09_002657</name>
</gene>
<reference evidence="1 2" key="1">
    <citation type="submission" date="2023-07" db="EMBL/GenBank/DDBJ databases">
        <title>Sorghum-associated microbial communities from plants grown in Nebraska, USA.</title>
        <authorList>
            <person name="Schachtman D."/>
        </authorList>
    </citation>
    <scope>NUCLEOTIDE SEQUENCE [LARGE SCALE GENOMIC DNA]</scope>
    <source>
        <strain evidence="1 2">BE240</strain>
    </source>
</reference>
<dbReference type="Proteomes" id="UP001265550">
    <property type="component" value="Unassembled WGS sequence"/>
</dbReference>
<dbReference type="EMBL" id="JAVDWE010000006">
    <property type="protein sequence ID" value="MDR7094914.1"/>
    <property type="molecule type" value="Genomic_DNA"/>
</dbReference>
<evidence type="ECO:0000313" key="2">
    <source>
        <dbReference type="Proteomes" id="UP001265550"/>
    </source>
</evidence>
<evidence type="ECO:0000313" key="1">
    <source>
        <dbReference type="EMBL" id="MDR7094914.1"/>
    </source>
</evidence>
<accession>A0ABU1VBS0</accession>
<sequence length="94" mass="10710">MRTNARAARASAPSRAERQSRAIDVITTVPELSVFSSNWQRLSTPLRTVDVRLLHHGVRYEPGETAHHEAHATHREVAQLRIFRIAGLKEHMHD</sequence>